<dbReference type="PANTHER" id="PTHR12629:SF0">
    <property type="entry name" value="DIPHOSPHOINOSITOL-POLYPHOSPHATE DIPHOSPHATASE"/>
    <property type="match status" value="1"/>
</dbReference>
<dbReference type="CDD" id="cd04666">
    <property type="entry name" value="NUDIX_DIPP2_like_Nudt4"/>
    <property type="match status" value="1"/>
</dbReference>
<dbReference type="AlphaFoldDB" id="A8LPT9"/>
<sequence length="159" mass="18044">MVVAARNKQHPLQLGKSGKRDLRTQFGVLPYRVVNGKVQILLITSRETGRWIIPKGWPEAGLSATASAAREAWEEAGIEGRISETCLGLYSYLKALEDRDRLPVVVAVFPVKVSRLAEKFPEQKARKRKWFSRKKAAARVTEPELRRILRDFDPSLVHL</sequence>
<dbReference type="Proteomes" id="UP000006833">
    <property type="component" value="Chromosome"/>
</dbReference>
<dbReference type="InterPro" id="IPR000086">
    <property type="entry name" value="NUDIX_hydrolase_dom"/>
</dbReference>
<evidence type="ECO:0000313" key="7">
    <source>
        <dbReference type="Proteomes" id="UP000006833"/>
    </source>
</evidence>
<evidence type="ECO:0000256" key="2">
    <source>
        <dbReference type="ARBA" id="ARBA00022723"/>
    </source>
</evidence>
<dbReference type="EMBL" id="CP000830">
    <property type="protein sequence ID" value="ABV93793.1"/>
    <property type="molecule type" value="Genomic_DNA"/>
</dbReference>
<evidence type="ECO:0000313" key="6">
    <source>
        <dbReference type="EMBL" id="ABV93793.1"/>
    </source>
</evidence>
<keyword evidence="2" id="KW-0479">Metal-binding</keyword>
<dbReference type="STRING" id="398580.Dshi_2056"/>
<dbReference type="HOGENOM" id="CLU_037162_8_1_5"/>
<dbReference type="GO" id="GO:0005737">
    <property type="term" value="C:cytoplasm"/>
    <property type="evidence" value="ECO:0007669"/>
    <property type="project" value="TreeGrafter"/>
</dbReference>
<keyword evidence="3" id="KW-0378">Hydrolase</keyword>
<name>A8LPT9_DINSH</name>
<dbReference type="PANTHER" id="PTHR12629">
    <property type="entry name" value="DIPHOSPHOINOSITOL POLYPHOSPHATE PHOSPHOHYDROLASE"/>
    <property type="match status" value="1"/>
</dbReference>
<keyword evidence="7" id="KW-1185">Reference proteome</keyword>
<dbReference type="GO" id="GO:0046872">
    <property type="term" value="F:metal ion binding"/>
    <property type="evidence" value="ECO:0007669"/>
    <property type="project" value="UniProtKB-KW"/>
</dbReference>
<reference evidence="7" key="1">
    <citation type="journal article" date="2010" name="ISME J.">
        <title>The complete genome sequence of the algal symbiont Dinoroseobacter shibae: a hitchhiker's guide to life in the sea.</title>
        <authorList>
            <person name="Wagner-Dobler I."/>
            <person name="Ballhausen B."/>
            <person name="Berger M."/>
            <person name="Brinkhoff T."/>
            <person name="Buchholz I."/>
            <person name="Bunk B."/>
            <person name="Cypionka H."/>
            <person name="Daniel R."/>
            <person name="Drepper T."/>
            <person name="Gerdts G."/>
            <person name="Hahnke S."/>
            <person name="Han C."/>
            <person name="Jahn D."/>
            <person name="Kalhoefer D."/>
            <person name="Kiss H."/>
            <person name="Klenk H.P."/>
            <person name="Kyrpides N."/>
            <person name="Liebl W."/>
            <person name="Liesegang H."/>
            <person name="Meincke L."/>
            <person name="Pati A."/>
            <person name="Petersen J."/>
            <person name="Piekarski T."/>
            <person name="Pommerenke C."/>
            <person name="Pradella S."/>
            <person name="Pukall R."/>
            <person name="Rabus R."/>
            <person name="Stackebrandt E."/>
            <person name="Thole S."/>
            <person name="Thompson L."/>
            <person name="Tielen P."/>
            <person name="Tomasch J."/>
            <person name="von Jan M."/>
            <person name="Wanphrut N."/>
            <person name="Wichels A."/>
            <person name="Zech H."/>
            <person name="Simon M."/>
        </authorList>
    </citation>
    <scope>NUCLEOTIDE SEQUENCE [LARGE SCALE GENOMIC DNA]</scope>
    <source>
        <strain evidence="7">DSM 16493 / NCIMB 14021 / DFL 12</strain>
    </source>
</reference>
<evidence type="ECO:0000256" key="4">
    <source>
        <dbReference type="ARBA" id="ARBA00022842"/>
    </source>
</evidence>
<dbReference type="eggNOG" id="COG0494">
    <property type="taxonomic scope" value="Bacteria"/>
</dbReference>
<protein>
    <recommendedName>
        <fullName evidence="5">Nudix hydrolase domain-containing protein</fullName>
    </recommendedName>
</protein>
<gene>
    <name evidence="6" type="ordered locus">Dshi_2056</name>
</gene>
<organism evidence="6 7">
    <name type="scientific">Dinoroseobacter shibae (strain DSM 16493 / NCIMB 14021 / DFL 12)</name>
    <dbReference type="NCBI Taxonomy" id="398580"/>
    <lineage>
        <taxon>Bacteria</taxon>
        <taxon>Pseudomonadati</taxon>
        <taxon>Pseudomonadota</taxon>
        <taxon>Alphaproteobacteria</taxon>
        <taxon>Rhodobacterales</taxon>
        <taxon>Roseobacteraceae</taxon>
        <taxon>Dinoroseobacter</taxon>
    </lineage>
</organism>
<dbReference type="RefSeq" id="WP_012178726.1">
    <property type="nucleotide sequence ID" value="NC_009952.1"/>
</dbReference>
<dbReference type="SUPFAM" id="SSF55811">
    <property type="entry name" value="Nudix"/>
    <property type="match status" value="1"/>
</dbReference>
<keyword evidence="4" id="KW-0460">Magnesium</keyword>
<accession>A8LPT9</accession>
<proteinExistence type="predicted"/>
<dbReference type="Gene3D" id="3.90.79.10">
    <property type="entry name" value="Nucleoside Triphosphate Pyrophosphohydrolase"/>
    <property type="match status" value="1"/>
</dbReference>
<evidence type="ECO:0000256" key="3">
    <source>
        <dbReference type="ARBA" id="ARBA00022801"/>
    </source>
</evidence>
<evidence type="ECO:0000256" key="1">
    <source>
        <dbReference type="ARBA" id="ARBA00001946"/>
    </source>
</evidence>
<dbReference type="OrthoDB" id="7066910at2"/>
<evidence type="ECO:0000259" key="5">
    <source>
        <dbReference type="PROSITE" id="PS51462"/>
    </source>
</evidence>
<feature type="domain" description="Nudix hydrolase" evidence="5">
    <location>
        <begin position="21"/>
        <end position="153"/>
    </location>
</feature>
<dbReference type="InterPro" id="IPR015797">
    <property type="entry name" value="NUDIX_hydrolase-like_dom_sf"/>
</dbReference>
<dbReference type="PROSITE" id="PS51462">
    <property type="entry name" value="NUDIX"/>
    <property type="match status" value="1"/>
</dbReference>
<dbReference type="InterPro" id="IPR047198">
    <property type="entry name" value="DDP-like_NUDIX"/>
</dbReference>
<dbReference type="KEGG" id="dsh:Dshi_2056"/>
<dbReference type="GO" id="GO:0016462">
    <property type="term" value="F:pyrophosphatase activity"/>
    <property type="evidence" value="ECO:0007669"/>
    <property type="project" value="InterPro"/>
</dbReference>
<comment type="cofactor">
    <cofactor evidence="1">
        <name>Mg(2+)</name>
        <dbReference type="ChEBI" id="CHEBI:18420"/>
    </cofactor>
</comment>
<dbReference type="Pfam" id="PF00293">
    <property type="entry name" value="NUDIX"/>
    <property type="match status" value="1"/>
</dbReference>